<evidence type="ECO:0000313" key="2">
    <source>
        <dbReference type="Proteomes" id="UP000532373"/>
    </source>
</evidence>
<reference evidence="1 2" key="1">
    <citation type="submission" date="2020-08" db="EMBL/GenBank/DDBJ databases">
        <title>Genomic Encyclopedia of Type Strains, Phase IV (KMG-IV): sequencing the most valuable type-strain genomes for metagenomic binning, comparative biology and taxonomic classification.</title>
        <authorList>
            <person name="Goeker M."/>
        </authorList>
    </citation>
    <scope>NUCLEOTIDE SEQUENCE [LARGE SCALE GENOMIC DNA]</scope>
    <source>
        <strain evidence="1 2">DSM 17454</strain>
    </source>
</reference>
<proteinExistence type="predicted"/>
<evidence type="ECO:0000313" key="1">
    <source>
        <dbReference type="EMBL" id="MBB6467765.1"/>
    </source>
</evidence>
<organism evidence="1 2">
    <name type="scientific">Aminobacter carboxidus</name>
    <dbReference type="NCBI Taxonomy" id="376165"/>
    <lineage>
        <taxon>Bacteria</taxon>
        <taxon>Pseudomonadati</taxon>
        <taxon>Pseudomonadota</taxon>
        <taxon>Alphaproteobacteria</taxon>
        <taxon>Hyphomicrobiales</taxon>
        <taxon>Phyllobacteriaceae</taxon>
        <taxon>Aminobacter</taxon>
    </lineage>
</organism>
<dbReference type="Proteomes" id="UP000532373">
    <property type="component" value="Unassembled WGS sequence"/>
</dbReference>
<protein>
    <submittedName>
        <fullName evidence="1">Uncharacterized protein</fullName>
    </submittedName>
</protein>
<name>A0A8E1WI22_9HYPH</name>
<dbReference type="EMBL" id="JACHGI010000007">
    <property type="protein sequence ID" value="MBB6467765.1"/>
    <property type="molecule type" value="Genomic_DNA"/>
</dbReference>
<accession>A0A8E1WI22</accession>
<comment type="caution">
    <text evidence="1">The sequence shown here is derived from an EMBL/GenBank/DDBJ whole genome shotgun (WGS) entry which is preliminary data.</text>
</comment>
<dbReference type="AlphaFoldDB" id="A0A8E1WI22"/>
<sequence>MAALAANIAMLAACTGPTFELAKLAHEVVIPDLVSE</sequence>
<gene>
    <name evidence="1" type="ORF">HNQ96_003648</name>
</gene>